<keyword evidence="8" id="KW-0406">Ion transport</keyword>
<dbReference type="EMBL" id="CP025688">
    <property type="protein sequence ID" value="QAA23692.1"/>
    <property type="molecule type" value="Genomic_DNA"/>
</dbReference>
<dbReference type="Proteomes" id="UP000285882">
    <property type="component" value="Chromosome"/>
</dbReference>
<dbReference type="InterPro" id="IPR017871">
    <property type="entry name" value="ABC_transporter-like_CS"/>
</dbReference>
<dbReference type="Proteomes" id="UP000326951">
    <property type="component" value="Chromosome"/>
</dbReference>
<dbReference type="PROSITE" id="PS00211">
    <property type="entry name" value="ABC_TRANSPORTER_1"/>
    <property type="match status" value="1"/>
</dbReference>
<reference evidence="11 14" key="2">
    <citation type="submission" date="2019-09" db="EMBL/GenBank/DDBJ databases">
        <title>Complete genome sequence of Sporolactobacillus terrae 70-3.</title>
        <authorList>
            <person name="Tanaka N."/>
            <person name="Shiwa Y."/>
            <person name="Fujita N."/>
            <person name="Tanasupawat S."/>
        </authorList>
    </citation>
    <scope>NUCLEOTIDE SEQUENCE [LARGE SCALE GENOMIC DNA]</scope>
    <source>
        <strain evidence="11 14">70-3</strain>
    </source>
</reference>
<sequence>MGRLHTEELDIAYGDKLIVDRLSIDLPEGKITALVGANGSGKSTILRTMARLMRPKGGSVLLDGRSIHKQPTRQVAKQLAILPQHPIAPGGVTVRELISYGRYPHQKGMHQLSETDRQAIQWAIRATGLDSFADRAVDSLSGGQRQRAWIAMAIAQETDWLFLDEPTTFLDMTYQLDILKLIRRLNRHEQRSVVMVVHDLNHAIRFADHMIVIKSGKVICEGAPRNVVTEQVLEQAFGVKSDIFIDQRTQLPLCVPYDTVNELS</sequence>
<evidence type="ECO:0000256" key="8">
    <source>
        <dbReference type="ARBA" id="ARBA00023065"/>
    </source>
</evidence>
<evidence type="ECO:0000256" key="7">
    <source>
        <dbReference type="ARBA" id="ARBA00023004"/>
    </source>
</evidence>
<protein>
    <submittedName>
        <fullName evidence="11 12">ABC transporter ATP-binding protein</fullName>
    </submittedName>
</protein>
<dbReference type="CDD" id="cd03214">
    <property type="entry name" value="ABC_Iron-Siderophores_B12_Hemin"/>
    <property type="match status" value="1"/>
</dbReference>
<dbReference type="PANTHER" id="PTHR42771:SF2">
    <property type="entry name" value="IRON(3+)-HYDROXAMATE IMPORT ATP-BINDING PROTEIN FHUC"/>
    <property type="match status" value="1"/>
</dbReference>
<comment type="subcellular location">
    <subcellularLocation>
        <location evidence="1">Cell membrane</location>
        <topology evidence="1">Peripheral membrane protein</topology>
    </subcellularLocation>
</comment>
<evidence type="ECO:0000256" key="3">
    <source>
        <dbReference type="ARBA" id="ARBA00022475"/>
    </source>
</evidence>
<dbReference type="GO" id="GO:0005524">
    <property type="term" value="F:ATP binding"/>
    <property type="evidence" value="ECO:0007669"/>
    <property type="project" value="UniProtKB-KW"/>
</dbReference>
<dbReference type="AlphaFoldDB" id="A0A410DC39"/>
<evidence type="ECO:0000256" key="2">
    <source>
        <dbReference type="ARBA" id="ARBA00022448"/>
    </source>
</evidence>
<keyword evidence="3" id="KW-1003">Cell membrane</keyword>
<dbReference type="STRING" id="1449983.GCA_000647835_01574"/>
<name>A0A410DC39_9BACL</name>
<evidence type="ECO:0000256" key="9">
    <source>
        <dbReference type="ARBA" id="ARBA00023136"/>
    </source>
</evidence>
<dbReference type="Pfam" id="PF00005">
    <property type="entry name" value="ABC_tran"/>
    <property type="match status" value="1"/>
</dbReference>
<dbReference type="GO" id="GO:0006826">
    <property type="term" value="P:iron ion transport"/>
    <property type="evidence" value="ECO:0007669"/>
    <property type="project" value="UniProtKB-KW"/>
</dbReference>
<dbReference type="SUPFAM" id="SSF52540">
    <property type="entry name" value="P-loop containing nucleoside triphosphate hydrolases"/>
    <property type="match status" value="1"/>
</dbReference>
<feature type="domain" description="ABC transporter" evidence="10">
    <location>
        <begin position="4"/>
        <end position="240"/>
    </location>
</feature>
<dbReference type="PROSITE" id="PS50893">
    <property type="entry name" value="ABC_TRANSPORTER_2"/>
    <property type="match status" value="1"/>
</dbReference>
<keyword evidence="6 11" id="KW-0067">ATP-binding</keyword>
<evidence type="ECO:0000313" key="14">
    <source>
        <dbReference type="Proteomes" id="UP000326951"/>
    </source>
</evidence>
<evidence type="ECO:0000313" key="12">
    <source>
        <dbReference type="EMBL" id="QAA23692.1"/>
    </source>
</evidence>
<dbReference type="InterPro" id="IPR003593">
    <property type="entry name" value="AAA+_ATPase"/>
</dbReference>
<dbReference type="RefSeq" id="WP_028976130.1">
    <property type="nucleotide sequence ID" value="NZ_AP021853.1"/>
</dbReference>
<evidence type="ECO:0000256" key="6">
    <source>
        <dbReference type="ARBA" id="ARBA00022840"/>
    </source>
</evidence>
<evidence type="ECO:0000259" key="10">
    <source>
        <dbReference type="PROSITE" id="PS50893"/>
    </source>
</evidence>
<evidence type="ECO:0000256" key="4">
    <source>
        <dbReference type="ARBA" id="ARBA00022496"/>
    </source>
</evidence>
<organism evidence="11 14">
    <name type="scientific">Sporolactobacillus terrae</name>
    <dbReference type="NCBI Taxonomy" id="269673"/>
    <lineage>
        <taxon>Bacteria</taxon>
        <taxon>Bacillati</taxon>
        <taxon>Bacillota</taxon>
        <taxon>Bacilli</taxon>
        <taxon>Bacillales</taxon>
        <taxon>Sporolactobacillaceae</taxon>
        <taxon>Sporolactobacillus</taxon>
    </lineage>
</organism>
<keyword evidence="2" id="KW-0813">Transport</keyword>
<reference evidence="12 13" key="1">
    <citation type="submission" date="2018-01" db="EMBL/GenBank/DDBJ databases">
        <title>Complete genome sequencing of Sporolactobacillus terrae DLG3.</title>
        <authorList>
            <person name="Nam Y.-D."/>
            <person name="Kang J."/>
            <person name="Chung W.-H."/>
        </authorList>
    </citation>
    <scope>NUCLEOTIDE SEQUENCE [LARGE SCALE GENOMIC DNA]</scope>
    <source>
        <strain evidence="12 13">DLG3</strain>
    </source>
</reference>
<gene>
    <name evidence="11" type="primary">fhuC</name>
    <name evidence="12" type="synonym">fecE</name>
    <name evidence="12" type="ORF">C0674_14440</name>
    <name evidence="11" type="ORF">St703_29210</name>
</gene>
<dbReference type="EMBL" id="AP021853">
    <property type="protein sequence ID" value="BBO00217.1"/>
    <property type="molecule type" value="Genomic_DNA"/>
</dbReference>
<keyword evidence="5" id="KW-0547">Nucleotide-binding</keyword>
<evidence type="ECO:0000313" key="13">
    <source>
        <dbReference type="Proteomes" id="UP000285882"/>
    </source>
</evidence>
<accession>A0A410DC39</accession>
<dbReference type="InterPro" id="IPR003439">
    <property type="entry name" value="ABC_transporter-like_ATP-bd"/>
</dbReference>
<dbReference type="InterPro" id="IPR051535">
    <property type="entry name" value="Siderophore_ABC-ATPase"/>
</dbReference>
<dbReference type="FunFam" id="3.40.50.300:FF:000134">
    <property type="entry name" value="Iron-enterobactin ABC transporter ATP-binding protein"/>
    <property type="match status" value="1"/>
</dbReference>
<evidence type="ECO:0000256" key="5">
    <source>
        <dbReference type="ARBA" id="ARBA00022741"/>
    </source>
</evidence>
<evidence type="ECO:0000256" key="1">
    <source>
        <dbReference type="ARBA" id="ARBA00004202"/>
    </source>
</evidence>
<dbReference type="InterPro" id="IPR027417">
    <property type="entry name" value="P-loop_NTPase"/>
</dbReference>
<dbReference type="GO" id="GO:0005886">
    <property type="term" value="C:plasma membrane"/>
    <property type="evidence" value="ECO:0007669"/>
    <property type="project" value="UniProtKB-SubCell"/>
</dbReference>
<evidence type="ECO:0000313" key="11">
    <source>
        <dbReference type="EMBL" id="BBO00217.1"/>
    </source>
</evidence>
<keyword evidence="7" id="KW-0408">Iron</keyword>
<dbReference type="GO" id="GO:0016887">
    <property type="term" value="F:ATP hydrolysis activity"/>
    <property type="evidence" value="ECO:0007669"/>
    <property type="project" value="InterPro"/>
</dbReference>
<proteinExistence type="predicted"/>
<keyword evidence="4" id="KW-0410">Iron transport</keyword>
<dbReference type="PANTHER" id="PTHR42771">
    <property type="entry name" value="IRON(3+)-HYDROXAMATE IMPORT ATP-BINDING PROTEIN FHUC"/>
    <property type="match status" value="1"/>
</dbReference>
<keyword evidence="13" id="KW-1185">Reference proteome</keyword>
<dbReference type="Gene3D" id="3.40.50.300">
    <property type="entry name" value="P-loop containing nucleotide triphosphate hydrolases"/>
    <property type="match status" value="1"/>
</dbReference>
<keyword evidence="9" id="KW-0472">Membrane</keyword>
<dbReference type="SMART" id="SM00382">
    <property type="entry name" value="AAA"/>
    <property type="match status" value="1"/>
</dbReference>